<dbReference type="InterPro" id="IPR011989">
    <property type="entry name" value="ARM-like"/>
</dbReference>
<dbReference type="InterPro" id="IPR016024">
    <property type="entry name" value="ARM-type_fold"/>
</dbReference>
<dbReference type="GeneID" id="115629051"/>
<dbReference type="CTD" id="3475"/>
<dbReference type="PANTHER" id="PTHR12354:SF1">
    <property type="entry name" value="INTERFERON-RELATED DEVELOPMENTAL REGULATOR 1"/>
    <property type="match status" value="1"/>
</dbReference>
<dbReference type="InterPro" id="IPR006921">
    <property type="entry name" value="Interferon-rel_develop_reg_C"/>
</dbReference>
<name>A0A6J2U183_DROLE</name>
<keyword evidence="5" id="KW-1185">Reference proteome</keyword>
<reference evidence="6" key="1">
    <citation type="submission" date="2025-08" db="UniProtKB">
        <authorList>
            <consortium name="RefSeq"/>
        </authorList>
    </citation>
    <scope>IDENTIFICATION</scope>
    <source>
        <strain evidence="6">11010-0011.00</strain>
        <tissue evidence="6">Whole body</tissue>
    </source>
</reference>
<dbReference type="OrthoDB" id="18978at2759"/>
<comment type="similarity">
    <text evidence="1">Belongs to the IFRD family.</text>
</comment>
<evidence type="ECO:0000256" key="1">
    <source>
        <dbReference type="ARBA" id="ARBA00008828"/>
    </source>
</evidence>
<evidence type="ECO:0000259" key="3">
    <source>
        <dbReference type="Pfam" id="PF04836"/>
    </source>
</evidence>
<evidence type="ECO:0000313" key="5">
    <source>
        <dbReference type="Proteomes" id="UP000504634"/>
    </source>
</evidence>
<feature type="region of interest" description="Disordered" evidence="2">
    <location>
        <begin position="1"/>
        <end position="28"/>
    </location>
</feature>
<dbReference type="Proteomes" id="UP000504634">
    <property type="component" value="Unplaced"/>
</dbReference>
<dbReference type="Pfam" id="PF05004">
    <property type="entry name" value="IFRD"/>
    <property type="match status" value="1"/>
</dbReference>
<evidence type="ECO:0000259" key="4">
    <source>
        <dbReference type="Pfam" id="PF05004"/>
    </source>
</evidence>
<dbReference type="RefSeq" id="XP_030381218.1">
    <property type="nucleotide sequence ID" value="XM_030525358.1"/>
</dbReference>
<evidence type="ECO:0000313" key="6">
    <source>
        <dbReference type="RefSeq" id="XP_030381218.1"/>
    </source>
</evidence>
<dbReference type="SUPFAM" id="SSF48371">
    <property type="entry name" value="ARM repeat"/>
    <property type="match status" value="1"/>
</dbReference>
<dbReference type="Pfam" id="PF04836">
    <property type="entry name" value="IFRD_C"/>
    <property type="match status" value="1"/>
</dbReference>
<feature type="domain" description="Interferon-related developmental regulator C-terminal" evidence="3">
    <location>
        <begin position="366"/>
        <end position="420"/>
    </location>
</feature>
<dbReference type="AlphaFoldDB" id="A0A6J2U183"/>
<dbReference type="PANTHER" id="PTHR12354">
    <property type="entry name" value="INTERFERON-RELATED DEVELOPMENTAL REGULATOR"/>
    <property type="match status" value="1"/>
</dbReference>
<gene>
    <name evidence="6" type="primary">LOC115629051</name>
</gene>
<feature type="domain" description="Interferon-related developmental regulator N-terminal" evidence="4">
    <location>
        <begin position="25"/>
        <end position="321"/>
    </location>
</feature>
<dbReference type="Gene3D" id="1.25.10.10">
    <property type="entry name" value="Leucine-rich Repeat Variant"/>
    <property type="match status" value="1"/>
</dbReference>
<dbReference type="InterPro" id="IPR007701">
    <property type="entry name" value="Interferon-rel_develop_reg_N"/>
</dbReference>
<sequence length="424" mass="47418">MPRRNKKGGKGRTNESNSEDESFDNVSVYSHFSENASSEATTDELANERYEEKFEKALEQSTEKSAQTRVQSLQAICELLMHRYMPDFVEDRKMTLLDFVEKSVRRGKGQEQVWGARLAPLLVLQLGGEEGISKAMNQFLLTTVQDKSVTFDARAKCCTALGLLNFLGSEDVAELVQLMQFFENVFSGSYLRGDDKIPVSVTSEAGTLHAEALSAWGLLLTLIPSGDFVSLMTTGDHLFPSIKKFLGLLQSPHLEVRMAAGETIALILESGRAHDEDFLEEHIGELCEAVKQLATDSHKYRAKRDRKAQRATFRDVLRYLEEDISPEINIRFGTECLTLDSWSIHHQYSALCTVMGPGMTSQLQDNEFIRDIFQLGAKLTNTGINGNAKLKPTKLERHLVNAAAFKARSISRGKNRDKRSAVVT</sequence>
<accession>A0A6J2U183</accession>
<protein>
    <submittedName>
        <fullName evidence="6">Interferon-related developmental regulator 2</fullName>
    </submittedName>
</protein>
<organism evidence="5 6">
    <name type="scientific">Drosophila lebanonensis</name>
    <name type="common">Fruit fly</name>
    <name type="synonym">Scaptodrosophila lebanonensis</name>
    <dbReference type="NCBI Taxonomy" id="7225"/>
    <lineage>
        <taxon>Eukaryota</taxon>
        <taxon>Metazoa</taxon>
        <taxon>Ecdysozoa</taxon>
        <taxon>Arthropoda</taxon>
        <taxon>Hexapoda</taxon>
        <taxon>Insecta</taxon>
        <taxon>Pterygota</taxon>
        <taxon>Neoptera</taxon>
        <taxon>Endopterygota</taxon>
        <taxon>Diptera</taxon>
        <taxon>Brachycera</taxon>
        <taxon>Muscomorpha</taxon>
        <taxon>Ephydroidea</taxon>
        <taxon>Drosophilidae</taxon>
        <taxon>Scaptodrosophila</taxon>
    </lineage>
</organism>
<feature type="compositionally biased region" description="Basic residues" evidence="2">
    <location>
        <begin position="1"/>
        <end position="10"/>
    </location>
</feature>
<dbReference type="InterPro" id="IPR039777">
    <property type="entry name" value="IFRD"/>
</dbReference>
<proteinExistence type="inferred from homology"/>
<evidence type="ECO:0000256" key="2">
    <source>
        <dbReference type="SAM" id="MobiDB-lite"/>
    </source>
</evidence>